<accession>A0A9P0B8L8</accession>
<sequence length="109" mass="12186">MDRDDDDDGVGYVRESHYLKSPTVAEQQAMSLLNIPGRDGREGSISSNVSDLDVPIYSSENLTTSSRKPVKGARQQTEKDTGSKIMDLPKNIDQTYHKLKKFLNKVSKL</sequence>
<dbReference type="OrthoDB" id="6739524at2759"/>
<name>A0A9P0B8L8_BRAAE</name>
<dbReference type="Proteomes" id="UP001154078">
    <property type="component" value="Chromosome 5"/>
</dbReference>
<reference evidence="2" key="1">
    <citation type="submission" date="2021-12" db="EMBL/GenBank/DDBJ databases">
        <authorList>
            <person name="King R."/>
        </authorList>
    </citation>
    <scope>NUCLEOTIDE SEQUENCE</scope>
</reference>
<gene>
    <name evidence="2" type="ORF">MELIAE_LOCUS8543</name>
</gene>
<feature type="region of interest" description="Disordered" evidence="1">
    <location>
        <begin position="60"/>
        <end position="89"/>
    </location>
</feature>
<evidence type="ECO:0000313" key="3">
    <source>
        <dbReference type="Proteomes" id="UP001154078"/>
    </source>
</evidence>
<organism evidence="2 3">
    <name type="scientific">Brassicogethes aeneus</name>
    <name type="common">Rape pollen beetle</name>
    <name type="synonym">Meligethes aeneus</name>
    <dbReference type="NCBI Taxonomy" id="1431903"/>
    <lineage>
        <taxon>Eukaryota</taxon>
        <taxon>Metazoa</taxon>
        <taxon>Ecdysozoa</taxon>
        <taxon>Arthropoda</taxon>
        <taxon>Hexapoda</taxon>
        <taxon>Insecta</taxon>
        <taxon>Pterygota</taxon>
        <taxon>Neoptera</taxon>
        <taxon>Endopterygota</taxon>
        <taxon>Coleoptera</taxon>
        <taxon>Polyphaga</taxon>
        <taxon>Cucujiformia</taxon>
        <taxon>Nitidulidae</taxon>
        <taxon>Meligethinae</taxon>
        <taxon>Brassicogethes</taxon>
    </lineage>
</organism>
<protein>
    <submittedName>
        <fullName evidence="2">Uncharacterized protein</fullName>
    </submittedName>
</protein>
<dbReference type="EMBL" id="OV121136">
    <property type="protein sequence ID" value="CAH0557958.1"/>
    <property type="molecule type" value="Genomic_DNA"/>
</dbReference>
<dbReference type="AlphaFoldDB" id="A0A9P0B8L8"/>
<proteinExistence type="predicted"/>
<feature type="region of interest" description="Disordered" evidence="1">
    <location>
        <begin position="1"/>
        <end position="23"/>
    </location>
</feature>
<evidence type="ECO:0000256" key="1">
    <source>
        <dbReference type="SAM" id="MobiDB-lite"/>
    </source>
</evidence>
<keyword evidence="3" id="KW-1185">Reference proteome</keyword>
<evidence type="ECO:0000313" key="2">
    <source>
        <dbReference type="EMBL" id="CAH0557958.1"/>
    </source>
</evidence>